<comment type="caution">
    <text evidence="1">The sequence shown here is derived from an EMBL/GenBank/DDBJ whole genome shotgun (WGS) entry which is preliminary data.</text>
</comment>
<gene>
    <name evidence="1" type="ORF">C7460_103224</name>
</gene>
<evidence type="ECO:0000313" key="1">
    <source>
        <dbReference type="EMBL" id="REE01707.1"/>
    </source>
</evidence>
<organism evidence="1 2">
    <name type="scientific">Marinoscillum furvescens DSM 4134</name>
    <dbReference type="NCBI Taxonomy" id="1122208"/>
    <lineage>
        <taxon>Bacteria</taxon>
        <taxon>Pseudomonadati</taxon>
        <taxon>Bacteroidota</taxon>
        <taxon>Cytophagia</taxon>
        <taxon>Cytophagales</taxon>
        <taxon>Reichenbachiellaceae</taxon>
        <taxon>Marinoscillum</taxon>
    </lineage>
</organism>
<dbReference type="EMBL" id="QREG01000003">
    <property type="protein sequence ID" value="REE01707.1"/>
    <property type="molecule type" value="Genomic_DNA"/>
</dbReference>
<evidence type="ECO:0000313" key="2">
    <source>
        <dbReference type="Proteomes" id="UP000256779"/>
    </source>
</evidence>
<keyword evidence="2" id="KW-1185">Reference proteome</keyword>
<protein>
    <submittedName>
        <fullName evidence="1">Uncharacterized protein</fullName>
    </submittedName>
</protein>
<reference evidence="1 2" key="1">
    <citation type="submission" date="2018-07" db="EMBL/GenBank/DDBJ databases">
        <title>Genomic Encyclopedia of Type Strains, Phase IV (KMG-IV): sequencing the most valuable type-strain genomes for metagenomic binning, comparative biology and taxonomic classification.</title>
        <authorList>
            <person name="Goeker M."/>
        </authorList>
    </citation>
    <scope>NUCLEOTIDE SEQUENCE [LARGE SCALE GENOMIC DNA]</scope>
    <source>
        <strain evidence="1 2">DSM 4134</strain>
    </source>
</reference>
<accession>A0A3D9L6B5</accession>
<dbReference type="Proteomes" id="UP000256779">
    <property type="component" value="Unassembled WGS sequence"/>
</dbReference>
<proteinExistence type="predicted"/>
<sequence length="32" mass="3734">MNVHIENDIDYKEDVKYRVGVPMVQQGIPCDQ</sequence>
<dbReference type="AlphaFoldDB" id="A0A3D9L6B5"/>
<name>A0A3D9L6B5_MARFU</name>